<sequence length="250" mass="26386">MKLKHLTIAAVAMLTASGAAFAQKAGDNVVSLGWFHLSPQVSSDPLNVTGSSVPGLAAGLNAALGGNTGAQVSDADTLGITFAHFFTDNIAVEGVFGVPPKFHLYGTGRLQLPGNGALASAKQWSPALLLKYYFGQADDKWRPFLGIGASYFWYSNIDLTDGFQALASNSLALGPGGTTTAKLTNSWAPVFNAGINYNMDQHWTLSFSVSYIPVSTTAKLTTTRGPITTTSEAKVKLNPVVTFLSLAYRF</sequence>
<dbReference type="PANTHER" id="PTHR36920">
    <property type="match status" value="1"/>
</dbReference>
<accession>A0A5E4Z917</accession>
<keyword evidence="2" id="KW-0732">Signal</keyword>
<reference evidence="3 4" key="1">
    <citation type="submission" date="2019-08" db="EMBL/GenBank/DDBJ databases">
        <authorList>
            <person name="Peeters C."/>
        </authorList>
    </citation>
    <scope>NUCLEOTIDE SEQUENCE [LARGE SCALE GENOMIC DNA]</scope>
    <source>
        <strain evidence="3 4">LMG 31114</strain>
    </source>
</reference>
<dbReference type="Proteomes" id="UP000366945">
    <property type="component" value="Unassembled WGS sequence"/>
</dbReference>
<keyword evidence="4" id="KW-1185">Reference proteome</keyword>
<dbReference type="SUPFAM" id="SSF56925">
    <property type="entry name" value="OMPA-like"/>
    <property type="match status" value="1"/>
</dbReference>
<dbReference type="Pfam" id="PF03922">
    <property type="entry name" value="OmpW"/>
    <property type="match status" value="1"/>
</dbReference>
<dbReference type="AlphaFoldDB" id="A0A5E4Z917"/>
<dbReference type="EMBL" id="CABPSK010000007">
    <property type="protein sequence ID" value="VVE57162.1"/>
    <property type="molecule type" value="Genomic_DNA"/>
</dbReference>
<dbReference type="RefSeq" id="WP_150682341.1">
    <property type="nucleotide sequence ID" value="NZ_CABPSK010000007.1"/>
</dbReference>
<dbReference type="GeneID" id="300407149"/>
<evidence type="ECO:0000313" key="3">
    <source>
        <dbReference type="EMBL" id="VVE57162.1"/>
    </source>
</evidence>
<dbReference type="GO" id="GO:0009279">
    <property type="term" value="C:cell outer membrane"/>
    <property type="evidence" value="ECO:0007669"/>
    <property type="project" value="UniProtKB-SubCell"/>
</dbReference>
<dbReference type="PANTHER" id="PTHR36920:SF1">
    <property type="entry name" value="OUTER MEMBRANE PROTEIN W"/>
    <property type="match status" value="1"/>
</dbReference>
<dbReference type="InterPro" id="IPR011250">
    <property type="entry name" value="OMP/PagP_B-barrel"/>
</dbReference>
<name>A0A5E4Z917_9BURK</name>
<comment type="subcellular location">
    <subcellularLocation>
        <location evidence="1">Cell outer membrane</location>
    </subcellularLocation>
</comment>
<dbReference type="InterPro" id="IPR005618">
    <property type="entry name" value="OMPW"/>
</dbReference>
<feature type="signal peptide" evidence="2">
    <location>
        <begin position="1"/>
        <end position="22"/>
    </location>
</feature>
<evidence type="ECO:0000256" key="1">
    <source>
        <dbReference type="ARBA" id="ARBA00004442"/>
    </source>
</evidence>
<feature type="chain" id="PRO_5022936109" evidence="2">
    <location>
        <begin position="23"/>
        <end position="250"/>
    </location>
</feature>
<protein>
    <submittedName>
        <fullName evidence="3">Outer membrane protein W</fullName>
    </submittedName>
</protein>
<dbReference type="OrthoDB" id="9807574at2"/>
<organism evidence="3 4">
    <name type="scientific">Pandoraea pneumonica</name>
    <dbReference type="NCBI Taxonomy" id="2508299"/>
    <lineage>
        <taxon>Bacteria</taxon>
        <taxon>Pseudomonadati</taxon>
        <taxon>Pseudomonadota</taxon>
        <taxon>Betaproteobacteria</taxon>
        <taxon>Burkholderiales</taxon>
        <taxon>Burkholderiaceae</taxon>
        <taxon>Pandoraea</taxon>
    </lineage>
</organism>
<dbReference type="Gene3D" id="2.40.160.20">
    <property type="match status" value="1"/>
</dbReference>
<gene>
    <name evidence="3" type="primary">ompW_2</name>
    <name evidence="3" type="ORF">PPN31114_05173</name>
</gene>
<evidence type="ECO:0000256" key="2">
    <source>
        <dbReference type="SAM" id="SignalP"/>
    </source>
</evidence>
<proteinExistence type="predicted"/>
<dbReference type="GO" id="GO:0055085">
    <property type="term" value="P:transmembrane transport"/>
    <property type="evidence" value="ECO:0007669"/>
    <property type="project" value="TreeGrafter"/>
</dbReference>
<evidence type="ECO:0000313" key="4">
    <source>
        <dbReference type="Proteomes" id="UP000366945"/>
    </source>
</evidence>